<evidence type="ECO:0000256" key="1">
    <source>
        <dbReference type="ARBA" id="ARBA00023002"/>
    </source>
</evidence>
<dbReference type="GO" id="GO:0008465">
    <property type="term" value="F:hydroxypyruvate reductase (NADH) activity"/>
    <property type="evidence" value="ECO:0007669"/>
    <property type="project" value="TreeGrafter"/>
</dbReference>
<protein>
    <recommendedName>
        <fullName evidence="2">Glyoxylate reductase/hydroxypyruvate reductase</fullName>
    </recommendedName>
</protein>
<organism evidence="6 7">
    <name type="scientific">Magallana gigas</name>
    <name type="common">Pacific oyster</name>
    <name type="synonym">Crassostrea gigas</name>
    <dbReference type="NCBI Taxonomy" id="29159"/>
    <lineage>
        <taxon>Eukaryota</taxon>
        <taxon>Metazoa</taxon>
        <taxon>Spiralia</taxon>
        <taxon>Lophotrochozoa</taxon>
        <taxon>Mollusca</taxon>
        <taxon>Bivalvia</taxon>
        <taxon>Autobranchia</taxon>
        <taxon>Pteriomorphia</taxon>
        <taxon>Ostreida</taxon>
        <taxon>Ostreoidea</taxon>
        <taxon>Ostreidae</taxon>
        <taxon>Magallana</taxon>
    </lineage>
</organism>
<evidence type="ECO:0000256" key="2">
    <source>
        <dbReference type="ARBA" id="ARBA00073306"/>
    </source>
</evidence>
<dbReference type="EnsemblMetazoa" id="G25096.1">
    <property type="protein sequence ID" value="G25096.1:cds"/>
    <property type="gene ID" value="G25096"/>
</dbReference>
<dbReference type="CDD" id="cd05301">
    <property type="entry name" value="GDH"/>
    <property type="match status" value="1"/>
</dbReference>
<dbReference type="InterPro" id="IPR036291">
    <property type="entry name" value="NAD(P)-bd_dom_sf"/>
</dbReference>
<sequence length="323" mass="35044">MSKPFVFVSRVPPPRGMELIEEFCTVKAMRDDRFITRQEMLEGVVGVEGILCHPPDKVDKEVLDIAGKSLKSVSTMSVGLEHIDLTECKARGISVGYTPGVLTDATAETTVSLLLATSRRLKEAFSAVVDGGWGTWENGLYLCGKTLLESTVGIVGLGRIGLAVAKRLQPFGVQKFLYSGNTKKEWASEINAEFVSFERLLGESDFVIACCSMNKDNMGLFNKSAFSKMKNNAIFINTSRGVLVNQEDLYDALKLGTILAAGLDVTSPEPLPREHPLHTLKNCVITPHIGSATVYARNAMAELAAKNLIAGLKGKRLPSPVPQ</sequence>
<dbReference type="Proteomes" id="UP000005408">
    <property type="component" value="Unassembled WGS sequence"/>
</dbReference>
<proteinExistence type="inferred from homology"/>
<dbReference type="AlphaFoldDB" id="A0A8W8KSK8"/>
<dbReference type="EnsemblMetazoa" id="G25096.4">
    <property type="protein sequence ID" value="G25096.4:cds"/>
    <property type="gene ID" value="G25096"/>
</dbReference>
<dbReference type="OMA" id="VNPMFRV"/>
<evidence type="ECO:0000313" key="6">
    <source>
        <dbReference type="EnsemblMetazoa" id="G25096.4:cds"/>
    </source>
</evidence>
<reference evidence="6" key="1">
    <citation type="submission" date="2022-08" db="UniProtKB">
        <authorList>
            <consortium name="EnsemblMetazoa"/>
        </authorList>
    </citation>
    <scope>IDENTIFICATION</scope>
    <source>
        <strain evidence="6">05x7-T-G4-1.051#20</strain>
    </source>
</reference>
<dbReference type="Pfam" id="PF00389">
    <property type="entry name" value="2-Hacid_dh"/>
    <property type="match status" value="1"/>
</dbReference>
<dbReference type="InterPro" id="IPR006139">
    <property type="entry name" value="D-isomer_2_OHA_DH_cat_dom"/>
</dbReference>
<comment type="similarity">
    <text evidence="3">Belongs to the D-isomer specific 2-hydroxyacid dehydrogenase family.</text>
</comment>
<evidence type="ECO:0000256" key="3">
    <source>
        <dbReference type="RuleBase" id="RU003719"/>
    </source>
</evidence>
<dbReference type="InterPro" id="IPR029753">
    <property type="entry name" value="D-isomer_DH_CS"/>
</dbReference>
<dbReference type="EnsemblMetazoa" id="G25096.3">
    <property type="protein sequence ID" value="G25096.3:cds"/>
    <property type="gene ID" value="G25096"/>
</dbReference>
<dbReference type="PANTHER" id="PTHR10996:SF277">
    <property type="entry name" value="GLYOXYLATE REDUCTASE_HYDROXYPYRUVATE REDUCTASE"/>
    <property type="match status" value="1"/>
</dbReference>
<evidence type="ECO:0000313" key="7">
    <source>
        <dbReference type="Proteomes" id="UP000005408"/>
    </source>
</evidence>
<dbReference type="Pfam" id="PF02826">
    <property type="entry name" value="2-Hacid_dh_C"/>
    <property type="match status" value="1"/>
</dbReference>
<dbReference type="SUPFAM" id="SSF51735">
    <property type="entry name" value="NAD(P)-binding Rossmann-fold domains"/>
    <property type="match status" value="1"/>
</dbReference>
<accession>A0A8W8KSK8</accession>
<evidence type="ECO:0000259" key="5">
    <source>
        <dbReference type="Pfam" id="PF02826"/>
    </source>
</evidence>
<feature type="domain" description="D-isomer specific 2-hydroxyacid dehydrogenase catalytic" evidence="4">
    <location>
        <begin position="8"/>
        <end position="321"/>
    </location>
</feature>
<dbReference type="Gene3D" id="3.40.50.720">
    <property type="entry name" value="NAD(P)-binding Rossmann-like Domain"/>
    <property type="match status" value="2"/>
</dbReference>
<dbReference type="OrthoDB" id="298012at2759"/>
<dbReference type="PROSITE" id="PS00671">
    <property type="entry name" value="D_2_HYDROXYACID_DH_3"/>
    <property type="match status" value="1"/>
</dbReference>
<dbReference type="EnsemblMetazoa" id="G25096.2">
    <property type="protein sequence ID" value="G25096.2:cds"/>
    <property type="gene ID" value="G25096"/>
</dbReference>
<dbReference type="GO" id="GO:0005829">
    <property type="term" value="C:cytosol"/>
    <property type="evidence" value="ECO:0007669"/>
    <property type="project" value="TreeGrafter"/>
</dbReference>
<dbReference type="SUPFAM" id="SSF52283">
    <property type="entry name" value="Formate/glycerate dehydrogenase catalytic domain-like"/>
    <property type="match status" value="1"/>
</dbReference>
<evidence type="ECO:0000259" key="4">
    <source>
        <dbReference type="Pfam" id="PF00389"/>
    </source>
</evidence>
<keyword evidence="7" id="KW-1185">Reference proteome</keyword>
<dbReference type="InterPro" id="IPR006140">
    <property type="entry name" value="D-isomer_DH_NAD-bd"/>
</dbReference>
<dbReference type="GO" id="GO:0051287">
    <property type="term" value="F:NAD binding"/>
    <property type="evidence" value="ECO:0007669"/>
    <property type="project" value="InterPro"/>
</dbReference>
<dbReference type="PANTHER" id="PTHR10996">
    <property type="entry name" value="2-HYDROXYACID DEHYDROGENASE-RELATED"/>
    <property type="match status" value="1"/>
</dbReference>
<dbReference type="GO" id="GO:0030267">
    <property type="term" value="F:glyoxylate reductase (NADPH) activity"/>
    <property type="evidence" value="ECO:0007669"/>
    <property type="project" value="TreeGrafter"/>
</dbReference>
<keyword evidence="1 3" id="KW-0560">Oxidoreductase</keyword>
<dbReference type="EnsemblMetazoa" id="G25096.5">
    <property type="protein sequence ID" value="G25096.5:cds"/>
    <property type="gene ID" value="G25096"/>
</dbReference>
<dbReference type="InterPro" id="IPR050223">
    <property type="entry name" value="D-isomer_2-hydroxyacid_DH"/>
</dbReference>
<name>A0A8W8KSK8_MAGGI</name>
<dbReference type="FunFam" id="3.40.50.720:FF:000026">
    <property type="entry name" value="Glyoxylate/hydroxypyruvate reductase B"/>
    <property type="match status" value="1"/>
</dbReference>
<feature type="domain" description="D-isomer specific 2-hydroxyacid dehydrogenase NAD-binding" evidence="5">
    <location>
        <begin position="111"/>
        <end position="290"/>
    </location>
</feature>